<feature type="compositionally biased region" description="Basic residues" evidence="1">
    <location>
        <begin position="428"/>
        <end position="437"/>
    </location>
</feature>
<evidence type="ECO:0000259" key="2">
    <source>
        <dbReference type="Pfam" id="PF02721"/>
    </source>
</evidence>
<accession>A0A444ZJP0</accession>
<name>A0A444ZJP0_ARAHY</name>
<dbReference type="SUPFAM" id="SSF50249">
    <property type="entry name" value="Nucleic acid-binding proteins"/>
    <property type="match status" value="2"/>
</dbReference>
<feature type="domain" description="Replication factor A C-terminal" evidence="3">
    <location>
        <begin position="240"/>
        <end position="356"/>
    </location>
</feature>
<feature type="region of interest" description="Disordered" evidence="1">
    <location>
        <begin position="423"/>
        <end position="445"/>
    </location>
</feature>
<dbReference type="InterPro" id="IPR013955">
    <property type="entry name" value="Rep_factor-A_C"/>
</dbReference>
<proteinExistence type="predicted"/>
<evidence type="ECO:0000256" key="1">
    <source>
        <dbReference type="SAM" id="MobiDB-lite"/>
    </source>
</evidence>
<protein>
    <submittedName>
        <fullName evidence="4">Uncharacterized protein</fullName>
    </submittedName>
</protein>
<gene>
    <name evidence="4" type="ORF">Ahy_B04g071016</name>
</gene>
<evidence type="ECO:0000313" key="4">
    <source>
        <dbReference type="EMBL" id="RYR14437.1"/>
    </source>
</evidence>
<feature type="domain" description="Replication protein A 70 kDa DNA-binding subunit B/D first OB fold" evidence="2">
    <location>
        <begin position="5"/>
        <end position="86"/>
    </location>
</feature>
<keyword evidence="5" id="KW-1185">Reference proteome</keyword>
<comment type="caution">
    <text evidence="4">The sequence shown here is derived from an EMBL/GenBank/DDBJ whole genome shotgun (WGS) entry which is preliminary data.</text>
</comment>
<sequence>MTKNFDFVTDVNARKLDSNFKVYIVRIWEVPSKYNEKEIGSIEMILQDCNGGRIYATIPRALAKKWSGNIIEFEMYTMTNFIVFDNKTISKNDLIGKVVGKEDPQGLITSKGLMTKRMVVIWKILSMYCATMNLVDHILPHTNDGRVEPLIVVLQYFKATRWNGKTSVQSNFDISKFHINPTLKEIDSFRCRLLSGGPSSSARISQVSSPAAWSANDEFNRGSVSVKTIEDALNSIEAGKNDWFYKACRRCPKKVETPIGEWYECGKFGRTHGAAAIRYKVEVMVYDGSGSINLLLWDRETTQLCGKQADKIVLKDAVGDDDYPPSLNNMMDKKVLFKINVKSANIKQYDPVYTVMKEAECSNSIDVSSNVVAIISDNDPELTLDSMEECMSSLKFKTPAKRAVGGSKPGLINVSNLEDEGQLSTNKFNRKGAKKLRSQLNDGDN</sequence>
<dbReference type="InterPro" id="IPR012340">
    <property type="entry name" value="NA-bd_OB-fold"/>
</dbReference>
<reference evidence="4 5" key="1">
    <citation type="submission" date="2019-01" db="EMBL/GenBank/DDBJ databases">
        <title>Sequencing of cultivated peanut Arachis hypogaea provides insights into genome evolution and oil improvement.</title>
        <authorList>
            <person name="Chen X."/>
        </authorList>
    </citation>
    <scope>NUCLEOTIDE SEQUENCE [LARGE SCALE GENOMIC DNA]</scope>
    <source>
        <strain evidence="5">cv. Fuhuasheng</strain>
        <tissue evidence="4">Leaves</tissue>
    </source>
</reference>
<dbReference type="Pfam" id="PF02721">
    <property type="entry name" value="DUF223"/>
    <property type="match status" value="1"/>
</dbReference>
<dbReference type="EMBL" id="SDMP01000014">
    <property type="protein sequence ID" value="RYR14437.1"/>
    <property type="molecule type" value="Genomic_DNA"/>
</dbReference>
<dbReference type="Pfam" id="PF08646">
    <property type="entry name" value="Rep_fac-A_C"/>
    <property type="match status" value="1"/>
</dbReference>
<evidence type="ECO:0000259" key="3">
    <source>
        <dbReference type="Pfam" id="PF08646"/>
    </source>
</evidence>
<dbReference type="AlphaFoldDB" id="A0A444ZJP0"/>
<organism evidence="4 5">
    <name type="scientific">Arachis hypogaea</name>
    <name type="common">Peanut</name>
    <dbReference type="NCBI Taxonomy" id="3818"/>
    <lineage>
        <taxon>Eukaryota</taxon>
        <taxon>Viridiplantae</taxon>
        <taxon>Streptophyta</taxon>
        <taxon>Embryophyta</taxon>
        <taxon>Tracheophyta</taxon>
        <taxon>Spermatophyta</taxon>
        <taxon>Magnoliopsida</taxon>
        <taxon>eudicotyledons</taxon>
        <taxon>Gunneridae</taxon>
        <taxon>Pentapetalae</taxon>
        <taxon>rosids</taxon>
        <taxon>fabids</taxon>
        <taxon>Fabales</taxon>
        <taxon>Fabaceae</taxon>
        <taxon>Papilionoideae</taxon>
        <taxon>50 kb inversion clade</taxon>
        <taxon>dalbergioids sensu lato</taxon>
        <taxon>Dalbergieae</taxon>
        <taxon>Pterocarpus clade</taxon>
        <taxon>Arachis</taxon>
    </lineage>
</organism>
<dbReference type="PANTHER" id="PTHR47165:SF4">
    <property type="entry name" value="OS03G0429900 PROTEIN"/>
    <property type="match status" value="1"/>
</dbReference>
<dbReference type="Gene3D" id="2.40.50.140">
    <property type="entry name" value="Nucleic acid-binding proteins"/>
    <property type="match status" value="2"/>
</dbReference>
<dbReference type="InterPro" id="IPR003871">
    <property type="entry name" value="RFA1B/D_OB_1st"/>
</dbReference>
<evidence type="ECO:0000313" key="5">
    <source>
        <dbReference type="Proteomes" id="UP000289738"/>
    </source>
</evidence>
<dbReference type="Proteomes" id="UP000289738">
    <property type="component" value="Chromosome B04"/>
</dbReference>
<dbReference type="PANTHER" id="PTHR47165">
    <property type="entry name" value="OS03G0429900 PROTEIN"/>
    <property type="match status" value="1"/>
</dbReference>